<feature type="domain" description="Heparin-sulfate lyase N-terminal" evidence="6">
    <location>
        <begin position="76"/>
        <end position="327"/>
    </location>
</feature>
<keyword evidence="3" id="KW-0574">Periplasm</keyword>
<dbReference type="OrthoDB" id="9763014at2"/>
<comment type="subcellular location">
    <subcellularLocation>
        <location evidence="1">Periplasm</location>
    </subcellularLocation>
</comment>
<evidence type="ECO:0000313" key="8">
    <source>
        <dbReference type="Proteomes" id="UP000070560"/>
    </source>
</evidence>
<gene>
    <name evidence="7" type="ORF">HS1_001643</name>
</gene>
<evidence type="ECO:0000259" key="6">
    <source>
        <dbReference type="Pfam" id="PF16889"/>
    </source>
</evidence>
<dbReference type="GO" id="GO:0016829">
    <property type="term" value="F:lyase activity"/>
    <property type="evidence" value="ECO:0007669"/>
    <property type="project" value="UniProtKB-KW"/>
</dbReference>
<dbReference type="InterPro" id="IPR012480">
    <property type="entry name" value="Hepar_II_III_C"/>
</dbReference>
<dbReference type="Pfam" id="PF16889">
    <property type="entry name" value="Hepar_II_III_N"/>
    <property type="match status" value="1"/>
</dbReference>
<proteinExistence type="predicted"/>
<dbReference type="Gene3D" id="1.50.10.100">
    <property type="entry name" value="Chondroitin AC/alginate lyase"/>
    <property type="match status" value="1"/>
</dbReference>
<evidence type="ECO:0000259" key="5">
    <source>
        <dbReference type="Pfam" id="PF07940"/>
    </source>
</evidence>
<dbReference type="GO" id="GO:0042597">
    <property type="term" value="C:periplasmic space"/>
    <property type="evidence" value="ECO:0007669"/>
    <property type="project" value="UniProtKB-SubCell"/>
</dbReference>
<dbReference type="Gene3D" id="2.70.98.70">
    <property type="match status" value="1"/>
</dbReference>
<evidence type="ECO:0000256" key="1">
    <source>
        <dbReference type="ARBA" id="ARBA00004418"/>
    </source>
</evidence>
<reference evidence="7 8" key="1">
    <citation type="submission" date="2015-10" db="EMBL/GenBank/DDBJ databases">
        <title>Candidatus Desulfofervidus auxilii, a hydrogenotrophic sulfate-reducing bacterium involved in the thermophilic anaerobic oxidation of methane.</title>
        <authorList>
            <person name="Krukenberg V."/>
            <person name="Richter M."/>
            <person name="Wegener G."/>
        </authorList>
    </citation>
    <scope>NUCLEOTIDE SEQUENCE [LARGE SCALE GENOMIC DNA]</scope>
    <source>
        <strain evidence="7 8">HS1</strain>
    </source>
</reference>
<feature type="domain" description="Heparinase II/III-like C-terminal" evidence="5">
    <location>
        <begin position="353"/>
        <end position="575"/>
    </location>
</feature>
<dbReference type="Proteomes" id="UP000070560">
    <property type="component" value="Chromosome"/>
</dbReference>
<keyword evidence="8" id="KW-1185">Reference proteome</keyword>
<name>A0A7U4QL95_DESA2</name>
<dbReference type="SUPFAM" id="SSF48230">
    <property type="entry name" value="Chondroitin AC/alginate lyase"/>
    <property type="match status" value="1"/>
</dbReference>
<keyword evidence="4" id="KW-0456">Lyase</keyword>
<dbReference type="InterPro" id="IPR008929">
    <property type="entry name" value="Chondroitin_lyas"/>
</dbReference>
<evidence type="ECO:0000256" key="4">
    <source>
        <dbReference type="ARBA" id="ARBA00023239"/>
    </source>
</evidence>
<organism evidence="7 8">
    <name type="scientific">Desulfofervidus auxilii</name>
    <dbReference type="NCBI Taxonomy" id="1621989"/>
    <lineage>
        <taxon>Bacteria</taxon>
        <taxon>Pseudomonadati</taxon>
        <taxon>Thermodesulfobacteriota</taxon>
        <taxon>Candidatus Desulfofervidia</taxon>
        <taxon>Candidatus Desulfofervidales</taxon>
        <taxon>Candidatus Desulfofervidaceae</taxon>
        <taxon>Candidatus Desulfofervidus</taxon>
    </lineage>
</organism>
<evidence type="ECO:0000313" key="7">
    <source>
        <dbReference type="EMBL" id="AMM41437.1"/>
    </source>
</evidence>
<dbReference type="InterPro" id="IPR031680">
    <property type="entry name" value="Hepar_II_III_N"/>
</dbReference>
<dbReference type="KEGG" id="daw:HS1_001643"/>
<dbReference type="Pfam" id="PF07940">
    <property type="entry name" value="Hepar_II_III_C"/>
    <property type="match status" value="1"/>
</dbReference>
<dbReference type="EMBL" id="CP013015">
    <property type="protein sequence ID" value="AMM41437.1"/>
    <property type="molecule type" value="Genomic_DNA"/>
</dbReference>
<keyword evidence="2" id="KW-0732">Signal</keyword>
<protein>
    <submittedName>
        <fullName evidence="7">Heparinase II/III family protein</fullName>
    </submittedName>
</protein>
<accession>A0A7U4QL95</accession>
<evidence type="ECO:0000256" key="2">
    <source>
        <dbReference type="ARBA" id="ARBA00022729"/>
    </source>
</evidence>
<evidence type="ECO:0000256" key="3">
    <source>
        <dbReference type="ARBA" id="ARBA00022764"/>
    </source>
</evidence>
<sequence length="614" mass="72082">MKNIFWYFFRLRLMSLPEIIHQIKQGFIFQIYRLLPYTYQKWLNNMPDSLELFSFVSEKHSHLLPIRLKDIPQNFDLKNIDWHLAPDTGKIWPKRFSLSIPYRPGNIYGDARLVWEKARFQELANLAFLYYLKDNKLEEAGEIVNYICKIVSSWIDENPPLRGIHYISAMECGLRIIALCFILDILRKRLSSAFWKKVLKTIYFHAKWIEKRLSLFSSLGNHTIAECTGLLYASLLFPEFPEAKRWYKKALKILEKEAEHQILPDGGGIEQAFWYHKFVLDLYGLVIHLLKNKKQKIPEVFEKQWERGHKFLSFFYNKKEGIPDIGDRDDGFALSPYLKLAPKKESFKWEGIKTFFHSGYTVVSYQSPYLIKLIFDHGPLGMPPAYGHGHADALSILFNIEEDIFIDPGTYTYGGDQRWRKYFRSTSAHNTITVDGKDQAVQKGTFIWDKPYNCRFLNCIKLENGVILIAEHDGYKRLFSPVKHQRAIYINKNGILLILDQIKGKGKHQIELNWHINPKANVIKIEDKLFQINIGPIKGMLFLKGGKVFLVYGVENPKIQGWWSPRYNVRKPAPVLSVLTNMEDFHEFITFFSLNRIDFDSFKKLVKQVKDYLK</sequence>
<dbReference type="PANTHER" id="PTHR39210:SF1">
    <property type="entry name" value="HEPARIN-SULFATE LYASE"/>
    <property type="match status" value="1"/>
</dbReference>
<dbReference type="PANTHER" id="PTHR39210">
    <property type="entry name" value="HEPARIN-SULFATE LYASE"/>
    <property type="match status" value="1"/>
</dbReference>
<dbReference type="RefSeq" id="WP_066063741.1">
    <property type="nucleotide sequence ID" value="NZ_CP013015.1"/>
</dbReference>
<dbReference type="AlphaFoldDB" id="A0A7U4QL95"/>